<organism evidence="1 2">
    <name type="scientific">Pseudomonas tehranensis</name>
    <dbReference type="NCBI Taxonomy" id="2745502"/>
    <lineage>
        <taxon>Bacteria</taxon>
        <taxon>Pseudomonadati</taxon>
        <taxon>Pseudomonadota</taxon>
        <taxon>Gammaproteobacteria</taxon>
        <taxon>Pseudomonadales</taxon>
        <taxon>Pseudomonadaceae</taxon>
        <taxon>Pseudomonas</taxon>
    </lineage>
</organism>
<comment type="caution">
    <text evidence="1">The sequence shown here is derived from an EMBL/GenBank/DDBJ whole genome shotgun (WGS) entry which is preliminary data.</text>
</comment>
<reference evidence="1 2" key="1">
    <citation type="journal article" date="2020" name="Microorganisms">
        <title>Reliable Identification of Environmental Pseudomonas Isolates Using the rpoD Gene.</title>
        <authorList>
            <consortium name="The Broad Institute Genome Sequencing Platform"/>
            <person name="Girard L."/>
            <person name="Lood C."/>
            <person name="Rokni-Zadeh H."/>
            <person name="van Noort V."/>
            <person name="Lavigne R."/>
            <person name="De Mot R."/>
        </authorList>
    </citation>
    <scope>NUCLEOTIDE SEQUENCE [LARGE SCALE GENOMIC DNA]</scope>
    <source>
        <strain evidence="1 2">SWRI196</strain>
    </source>
</reference>
<gene>
    <name evidence="1" type="ORF">HU811_12725</name>
</gene>
<protein>
    <submittedName>
        <fullName evidence="1">Uncharacterized protein</fullName>
    </submittedName>
</protein>
<dbReference type="EMBL" id="JABWQV010000067">
    <property type="protein sequence ID" value="MBC3347497.1"/>
    <property type="molecule type" value="Genomic_DNA"/>
</dbReference>
<sequence length="69" mass="7601">MNDFNDWKTPAAQLRLKDNALIDGLPHEAGTLGRMIMAPALVASHADINELVDKTRIAVDRTARAYGRL</sequence>
<evidence type="ECO:0000313" key="1">
    <source>
        <dbReference type="EMBL" id="MBC3347497.1"/>
    </source>
</evidence>
<name>A0ABR6USV6_9PSED</name>
<evidence type="ECO:0000313" key="2">
    <source>
        <dbReference type="Proteomes" id="UP000617171"/>
    </source>
</evidence>
<accession>A0ABR6USV6</accession>
<keyword evidence="2" id="KW-1185">Reference proteome</keyword>
<proteinExistence type="predicted"/>
<dbReference type="Proteomes" id="UP000617171">
    <property type="component" value="Unassembled WGS sequence"/>
</dbReference>